<evidence type="ECO:0000256" key="4">
    <source>
        <dbReference type="ARBA" id="ARBA00022475"/>
    </source>
</evidence>
<dbReference type="GeneID" id="113203771"/>
<evidence type="ECO:0000256" key="11">
    <source>
        <dbReference type="SAM" id="MobiDB-lite"/>
    </source>
</evidence>
<feature type="transmembrane region" description="Helical" evidence="12">
    <location>
        <begin position="611"/>
        <end position="634"/>
    </location>
</feature>
<dbReference type="RefSeq" id="XP_052128003.1">
    <property type="nucleotide sequence ID" value="XM_052272043.1"/>
</dbReference>
<evidence type="ECO:0000256" key="9">
    <source>
        <dbReference type="ARBA" id="ARBA00023136"/>
    </source>
</evidence>
<keyword evidence="13" id="KW-1185">Reference proteome</keyword>
<protein>
    <submittedName>
        <fullName evidence="14">Proton channel OtopLc-like isoform X1</fullName>
    </submittedName>
</protein>
<name>A0A9C6X2J6_FRAOC</name>
<feature type="transmembrane region" description="Helical" evidence="12">
    <location>
        <begin position="512"/>
        <end position="531"/>
    </location>
</feature>
<feature type="transmembrane region" description="Helical" evidence="12">
    <location>
        <begin position="579"/>
        <end position="599"/>
    </location>
</feature>
<keyword evidence="7 12" id="KW-1133">Transmembrane helix</keyword>
<evidence type="ECO:0000256" key="10">
    <source>
        <dbReference type="ARBA" id="ARBA00023303"/>
    </source>
</evidence>
<evidence type="ECO:0000256" key="12">
    <source>
        <dbReference type="SAM" id="Phobius"/>
    </source>
</evidence>
<keyword evidence="9 12" id="KW-0472">Membrane</keyword>
<dbReference type="PANTHER" id="PTHR21522:SF32">
    <property type="entry name" value="OTOPETRIN-2"/>
    <property type="match status" value="1"/>
</dbReference>
<feature type="transmembrane region" description="Helical" evidence="12">
    <location>
        <begin position="248"/>
        <end position="268"/>
    </location>
</feature>
<reference evidence="14" key="1">
    <citation type="submission" date="2025-08" db="UniProtKB">
        <authorList>
            <consortium name="RefSeq"/>
        </authorList>
    </citation>
    <scope>IDENTIFICATION</scope>
    <source>
        <tissue evidence="14">Whole organism</tissue>
    </source>
</reference>
<accession>A0A9C6X2J6</accession>
<organism evidence="13 14">
    <name type="scientific">Frankliniella occidentalis</name>
    <name type="common">Western flower thrips</name>
    <name type="synonym">Euthrips occidentalis</name>
    <dbReference type="NCBI Taxonomy" id="133901"/>
    <lineage>
        <taxon>Eukaryota</taxon>
        <taxon>Metazoa</taxon>
        <taxon>Ecdysozoa</taxon>
        <taxon>Arthropoda</taxon>
        <taxon>Hexapoda</taxon>
        <taxon>Insecta</taxon>
        <taxon>Pterygota</taxon>
        <taxon>Neoptera</taxon>
        <taxon>Paraneoptera</taxon>
        <taxon>Thysanoptera</taxon>
        <taxon>Terebrantia</taxon>
        <taxon>Thripoidea</taxon>
        <taxon>Thripidae</taxon>
        <taxon>Frankliniella</taxon>
    </lineage>
</organism>
<feature type="region of interest" description="Disordered" evidence="11">
    <location>
        <begin position="1"/>
        <end position="123"/>
    </location>
</feature>
<feature type="compositionally biased region" description="Polar residues" evidence="11">
    <location>
        <begin position="1"/>
        <end position="11"/>
    </location>
</feature>
<evidence type="ECO:0000256" key="6">
    <source>
        <dbReference type="ARBA" id="ARBA00022781"/>
    </source>
</evidence>
<feature type="transmembrane region" description="Helical" evidence="12">
    <location>
        <begin position="352"/>
        <end position="371"/>
    </location>
</feature>
<feature type="compositionally biased region" description="Polar residues" evidence="11">
    <location>
        <begin position="81"/>
        <end position="92"/>
    </location>
</feature>
<evidence type="ECO:0000256" key="3">
    <source>
        <dbReference type="ARBA" id="ARBA00022448"/>
    </source>
</evidence>
<keyword evidence="8" id="KW-0406">Ion transport</keyword>
<comment type="subcellular location">
    <subcellularLocation>
        <location evidence="1">Cell membrane</location>
        <topology evidence="1">Multi-pass membrane protein</topology>
    </subcellularLocation>
</comment>
<comment type="similarity">
    <text evidence="2">Belongs to the otopetrin family.</text>
</comment>
<dbReference type="AlphaFoldDB" id="A0A9C6X2J6"/>
<keyword evidence="10" id="KW-0407">Ion channel</keyword>
<dbReference type="Proteomes" id="UP000504606">
    <property type="component" value="Unplaced"/>
</dbReference>
<evidence type="ECO:0000256" key="2">
    <source>
        <dbReference type="ARBA" id="ARBA00006513"/>
    </source>
</evidence>
<dbReference type="GO" id="GO:0015252">
    <property type="term" value="F:proton channel activity"/>
    <property type="evidence" value="ECO:0007669"/>
    <property type="project" value="InterPro"/>
</dbReference>
<evidence type="ECO:0000313" key="14">
    <source>
        <dbReference type="RefSeq" id="XP_052128003.1"/>
    </source>
</evidence>
<feature type="transmembrane region" description="Helical" evidence="12">
    <location>
        <begin position="655"/>
        <end position="679"/>
    </location>
</feature>
<feature type="transmembrane region" description="Helical" evidence="12">
    <location>
        <begin position="218"/>
        <end position="236"/>
    </location>
</feature>
<dbReference type="InterPro" id="IPR004878">
    <property type="entry name" value="Otopetrin"/>
</dbReference>
<evidence type="ECO:0000256" key="8">
    <source>
        <dbReference type="ARBA" id="ARBA00023065"/>
    </source>
</evidence>
<keyword evidence="5 12" id="KW-0812">Transmembrane</keyword>
<dbReference type="OrthoDB" id="6429739at2759"/>
<proteinExistence type="inferred from homology"/>
<dbReference type="Pfam" id="PF03189">
    <property type="entry name" value="Otopetrin"/>
    <property type="match status" value="2"/>
</dbReference>
<keyword evidence="6" id="KW-0375">Hydrogen ion transport</keyword>
<feature type="transmembrane region" description="Helical" evidence="12">
    <location>
        <begin position="383"/>
        <end position="405"/>
    </location>
</feature>
<dbReference type="GO" id="GO:0005886">
    <property type="term" value="C:plasma membrane"/>
    <property type="evidence" value="ECO:0007669"/>
    <property type="project" value="UniProtKB-SubCell"/>
</dbReference>
<gene>
    <name evidence="14" type="primary">LOC113203771</name>
</gene>
<dbReference type="PANTHER" id="PTHR21522">
    <property type="entry name" value="PROTON CHANNEL OTOP"/>
    <property type="match status" value="1"/>
</dbReference>
<keyword evidence="4" id="KW-1003">Cell membrane</keyword>
<feature type="compositionally biased region" description="Low complexity" evidence="11">
    <location>
        <begin position="48"/>
        <end position="73"/>
    </location>
</feature>
<evidence type="ECO:0000313" key="13">
    <source>
        <dbReference type="Proteomes" id="UP000504606"/>
    </source>
</evidence>
<evidence type="ECO:0000256" key="1">
    <source>
        <dbReference type="ARBA" id="ARBA00004651"/>
    </source>
</evidence>
<evidence type="ECO:0000256" key="7">
    <source>
        <dbReference type="ARBA" id="ARBA00022989"/>
    </source>
</evidence>
<feature type="transmembrane region" description="Helical" evidence="12">
    <location>
        <begin position="316"/>
        <end position="332"/>
    </location>
</feature>
<feature type="compositionally biased region" description="Basic residues" evidence="11">
    <location>
        <begin position="100"/>
        <end position="109"/>
    </location>
</feature>
<sequence>MSVTGLTPSQSKEPRIVYADLRRPTEGPGALQDAGVSGGGGAAPPPGAASATAPGAAPSAAAPAPAAAPSGTAVERRQSARRTSAVSRNSIVSRGGGSHRLPRPQHHHLRYSDEPDSTGSVNTVYNEHHERDSLNGAGSSAAESPTGLGGLGGLGALGGLGGLGGLQDKGGVHGGRCGRLRGGRTFLNLLSGGRANVSADMLEHTEPFCHLWVTLSSLYGKLVIVFMLAFCLTEVMDNPVRLLSLQGVFLMYLYVGSIAVIICIYIWVLMDSCASLHHGDPRRPSALDPECGHAMSRFGSLKRAHISRDKTSGTSFYLRVGALAFGLGTLVFNGLEMAMHSMMEGSCLNDVVFVHPVLHGLFTFLQMHFLFVNSQVLVERFGLAARFGFMHLAATNLALWIRLVVWESGNEWTYFVYLAQSDGYSYSYDGRADHVPTPLQLRGFPRSVTDTMAQAAQALTAPRSRRDLGLGNGTFRSHYQPVSDSHISQVVSLHQCLNTNSLGQLWTSSMPFLYPFIIQFSLIAAAVTFVMGQQVGRDRLPAVKHRKGSSGGVLGGKACGVRGAMHAAALDCAGASKGLFLGLLCLVAGIVVIIIFLVVKEDTDFPAETVFWLTTGALATVLTLSILMTAIGLVQVRKLSHSGREPSALDRLLSSATVAGVQLYTVFGIVVGAAGVGLVPDILKPATAFPDGASVAAPPDDDGVLTLWPPMTPDQRRHAMLLAVSALQMVQASMQSTMLAEALRRTSITRHQAESRPARQVVTFLLCTNAVLWAYDTFVTQSWLSQELQLRFYGVLAWGVVSRVGLPLLVFYRFHSCVLLLDVWRRCYQAPPRLQDLLDPGN</sequence>
<keyword evidence="3" id="KW-0813">Transport</keyword>
<evidence type="ECO:0000256" key="5">
    <source>
        <dbReference type="ARBA" id="ARBA00022692"/>
    </source>
</evidence>
<feature type="compositionally biased region" description="Basic and acidic residues" evidence="11">
    <location>
        <begin position="12"/>
        <end position="25"/>
    </location>
</feature>